<keyword evidence="3" id="KW-1185">Reference proteome</keyword>
<dbReference type="GO" id="GO:0070269">
    <property type="term" value="P:pyroptotic inflammatory response"/>
    <property type="evidence" value="ECO:0007669"/>
    <property type="project" value="TreeGrafter"/>
</dbReference>
<protein>
    <submittedName>
        <fullName evidence="2">Gasdermin-B</fullName>
    </submittedName>
</protein>
<dbReference type="GO" id="GO:0042742">
    <property type="term" value="P:defense response to bacterium"/>
    <property type="evidence" value="ECO:0007669"/>
    <property type="project" value="TreeGrafter"/>
</dbReference>
<dbReference type="eggNOG" id="ENOG502TDKS">
    <property type="taxonomic scope" value="Eukaryota"/>
</dbReference>
<evidence type="ECO:0000313" key="3">
    <source>
        <dbReference type="Proteomes" id="UP000010552"/>
    </source>
</evidence>
<dbReference type="Proteomes" id="UP000010552">
    <property type="component" value="Unassembled WGS sequence"/>
</dbReference>
<dbReference type="EMBL" id="KB031150">
    <property type="protein sequence ID" value="ELK01559.1"/>
    <property type="molecule type" value="Genomic_DNA"/>
</dbReference>
<dbReference type="GO" id="GO:0070273">
    <property type="term" value="F:phosphatidylinositol-4-phosphate binding"/>
    <property type="evidence" value="ECO:0007669"/>
    <property type="project" value="TreeGrafter"/>
</dbReference>
<dbReference type="AlphaFoldDB" id="L5JQ63"/>
<organism evidence="2 3">
    <name type="scientific">Pteropus alecto</name>
    <name type="common">Black flying fox</name>
    <dbReference type="NCBI Taxonomy" id="9402"/>
    <lineage>
        <taxon>Eukaryota</taxon>
        <taxon>Metazoa</taxon>
        <taxon>Chordata</taxon>
        <taxon>Craniata</taxon>
        <taxon>Vertebrata</taxon>
        <taxon>Euteleostomi</taxon>
        <taxon>Mammalia</taxon>
        <taxon>Eutheria</taxon>
        <taxon>Laurasiatheria</taxon>
        <taxon>Chiroptera</taxon>
        <taxon>Yinpterochiroptera</taxon>
        <taxon>Pteropodoidea</taxon>
        <taxon>Pteropodidae</taxon>
        <taxon>Pteropodinae</taxon>
        <taxon>Pteropus</taxon>
    </lineage>
</organism>
<dbReference type="InterPro" id="IPR007677">
    <property type="entry name" value="Gasdermin"/>
</dbReference>
<dbReference type="GO" id="GO:0005546">
    <property type="term" value="F:phosphatidylinositol-4,5-bisphosphate binding"/>
    <property type="evidence" value="ECO:0007669"/>
    <property type="project" value="TreeGrafter"/>
</dbReference>
<gene>
    <name evidence="2" type="ORF">PAL_GLEAN10019611</name>
</gene>
<dbReference type="Pfam" id="PF17708">
    <property type="entry name" value="Gasdermin_C"/>
    <property type="match status" value="1"/>
</dbReference>
<dbReference type="GO" id="GO:0001786">
    <property type="term" value="F:phosphatidylserine binding"/>
    <property type="evidence" value="ECO:0007669"/>
    <property type="project" value="TreeGrafter"/>
</dbReference>
<name>L5JQ63_PTEAL</name>
<reference evidence="3" key="1">
    <citation type="journal article" date="2013" name="Science">
        <title>Comparative analysis of bat genomes provides insight into the evolution of flight and immunity.</title>
        <authorList>
            <person name="Zhang G."/>
            <person name="Cowled C."/>
            <person name="Shi Z."/>
            <person name="Huang Z."/>
            <person name="Bishop-Lilly K.A."/>
            <person name="Fang X."/>
            <person name="Wynne J.W."/>
            <person name="Xiong Z."/>
            <person name="Baker M.L."/>
            <person name="Zhao W."/>
            <person name="Tachedjian M."/>
            <person name="Zhu Y."/>
            <person name="Zhou P."/>
            <person name="Jiang X."/>
            <person name="Ng J."/>
            <person name="Yang L."/>
            <person name="Wu L."/>
            <person name="Xiao J."/>
            <person name="Feng Y."/>
            <person name="Chen Y."/>
            <person name="Sun X."/>
            <person name="Zhang Y."/>
            <person name="Marsh G.A."/>
            <person name="Crameri G."/>
            <person name="Broder C.C."/>
            <person name="Frey K.G."/>
            <person name="Wang L.F."/>
            <person name="Wang J."/>
        </authorList>
    </citation>
    <scope>NUCLEOTIDE SEQUENCE [LARGE SCALE GENOMIC DNA]</scope>
</reference>
<accession>L5JQ63</accession>
<proteinExistence type="predicted"/>
<feature type="domain" description="Gasdermin PUB" evidence="1">
    <location>
        <begin position="20"/>
        <end position="145"/>
    </location>
</feature>
<dbReference type="PANTHER" id="PTHR16399:SF20">
    <property type="entry name" value="GASDERMIN-B"/>
    <property type="match status" value="1"/>
</dbReference>
<dbReference type="InParanoid" id="L5JQ63"/>
<sequence>MEMMKKDSSSHLGKSLNLKDIRNMKERVQDTVRGLQDLTEEEQKDALSCLTKCLTKDEQLQDLEQRMSEVLISGELQMDSPAGPLISSLFNAAGILVETRTEAIMDFLDAVMELFEEKELVGEALEKGTLPLLKEQVESVLDQNGGEQPECVGCDPEAQILHALYVAVSILLQLSEKPASASS</sequence>
<dbReference type="STRING" id="9402.L5JQ63"/>
<dbReference type="InterPro" id="IPR041263">
    <property type="entry name" value="Gasdermin_PUB"/>
</dbReference>
<dbReference type="PANTHER" id="PTHR16399">
    <property type="entry name" value="GASDERMIN"/>
    <property type="match status" value="1"/>
</dbReference>
<evidence type="ECO:0000313" key="2">
    <source>
        <dbReference type="EMBL" id="ELK01559.1"/>
    </source>
</evidence>
<evidence type="ECO:0000259" key="1">
    <source>
        <dbReference type="Pfam" id="PF17708"/>
    </source>
</evidence>